<evidence type="ECO:0000256" key="5">
    <source>
        <dbReference type="ARBA" id="ARBA00023163"/>
    </source>
</evidence>
<organism evidence="9 10">
    <name type="scientific">Coniochaeta hoffmannii</name>
    <dbReference type="NCBI Taxonomy" id="91930"/>
    <lineage>
        <taxon>Eukaryota</taxon>
        <taxon>Fungi</taxon>
        <taxon>Dikarya</taxon>
        <taxon>Ascomycota</taxon>
        <taxon>Pezizomycotina</taxon>
        <taxon>Sordariomycetes</taxon>
        <taxon>Sordariomycetidae</taxon>
        <taxon>Coniochaetales</taxon>
        <taxon>Coniochaetaceae</taxon>
        <taxon>Coniochaeta</taxon>
    </lineage>
</organism>
<evidence type="ECO:0000256" key="1">
    <source>
        <dbReference type="ARBA" id="ARBA00004123"/>
    </source>
</evidence>
<keyword evidence="3" id="KW-0805">Transcription regulation</keyword>
<feature type="region of interest" description="Disordered" evidence="7">
    <location>
        <begin position="813"/>
        <end position="834"/>
    </location>
</feature>
<name>A0AA38S657_9PEZI</name>
<keyword evidence="6" id="KW-0539">Nucleus</keyword>
<evidence type="ECO:0000256" key="4">
    <source>
        <dbReference type="ARBA" id="ARBA00023125"/>
    </source>
</evidence>
<dbReference type="CDD" id="cd12148">
    <property type="entry name" value="fungal_TF_MHR"/>
    <property type="match status" value="1"/>
</dbReference>
<dbReference type="EMBL" id="JANBVN010000048">
    <property type="protein sequence ID" value="KAJ9156914.1"/>
    <property type="molecule type" value="Genomic_DNA"/>
</dbReference>
<dbReference type="Pfam" id="PF11951">
    <property type="entry name" value="Fungal_trans_2"/>
    <property type="match status" value="1"/>
</dbReference>
<dbReference type="AlphaFoldDB" id="A0AA38S657"/>
<dbReference type="PANTHER" id="PTHR37534:SF25">
    <property type="entry name" value="ZN(II)2CYS6 TRANSCRIPTION FACTOR (EUROFUNG)"/>
    <property type="match status" value="1"/>
</dbReference>
<evidence type="ECO:0000256" key="7">
    <source>
        <dbReference type="SAM" id="MobiDB-lite"/>
    </source>
</evidence>
<dbReference type="CDD" id="cd00067">
    <property type="entry name" value="GAL4"/>
    <property type="match status" value="1"/>
</dbReference>
<dbReference type="InterPro" id="IPR036864">
    <property type="entry name" value="Zn2-C6_fun-type_DNA-bd_sf"/>
</dbReference>
<keyword evidence="4" id="KW-0238">DNA-binding</keyword>
<dbReference type="Pfam" id="PF00172">
    <property type="entry name" value="Zn_clus"/>
    <property type="match status" value="1"/>
</dbReference>
<dbReference type="SUPFAM" id="SSF48208">
    <property type="entry name" value="Six-hairpin glycosidases"/>
    <property type="match status" value="1"/>
</dbReference>
<dbReference type="InterPro" id="IPR001138">
    <property type="entry name" value="Zn2Cys6_DnaBD"/>
</dbReference>
<evidence type="ECO:0000256" key="3">
    <source>
        <dbReference type="ARBA" id="ARBA00023015"/>
    </source>
</evidence>
<accession>A0AA38S657</accession>
<dbReference type="GO" id="GO:0008270">
    <property type="term" value="F:zinc ion binding"/>
    <property type="evidence" value="ECO:0007669"/>
    <property type="project" value="InterPro"/>
</dbReference>
<dbReference type="GO" id="GO:0000981">
    <property type="term" value="F:DNA-binding transcription factor activity, RNA polymerase II-specific"/>
    <property type="evidence" value="ECO:0007669"/>
    <property type="project" value="InterPro"/>
</dbReference>
<evidence type="ECO:0000256" key="2">
    <source>
        <dbReference type="ARBA" id="ARBA00022833"/>
    </source>
</evidence>
<dbReference type="InterPro" id="IPR008928">
    <property type="entry name" value="6-hairpin_glycosidase_sf"/>
</dbReference>
<comment type="caution">
    <text evidence="9">The sequence shown here is derived from an EMBL/GenBank/DDBJ whole genome shotgun (WGS) entry which is preliminary data.</text>
</comment>
<dbReference type="Gene3D" id="4.10.240.10">
    <property type="entry name" value="Zn(2)-C6 fungal-type DNA-binding domain"/>
    <property type="match status" value="1"/>
</dbReference>
<dbReference type="InterPro" id="IPR021858">
    <property type="entry name" value="Fun_TF"/>
</dbReference>
<dbReference type="PANTHER" id="PTHR37534">
    <property type="entry name" value="TRANSCRIPTIONAL ACTIVATOR PROTEIN UGA3"/>
    <property type="match status" value="1"/>
</dbReference>
<evidence type="ECO:0000259" key="8">
    <source>
        <dbReference type="PROSITE" id="PS50048"/>
    </source>
</evidence>
<keyword evidence="5" id="KW-0804">Transcription</keyword>
<dbReference type="SUPFAM" id="SSF57701">
    <property type="entry name" value="Zn2/Cys6 DNA-binding domain"/>
    <property type="match status" value="1"/>
</dbReference>
<protein>
    <submittedName>
        <fullName evidence="9">Zn(II)2Cys6 transcription factor</fullName>
    </submittedName>
</protein>
<evidence type="ECO:0000313" key="9">
    <source>
        <dbReference type="EMBL" id="KAJ9156914.1"/>
    </source>
</evidence>
<evidence type="ECO:0000313" key="10">
    <source>
        <dbReference type="Proteomes" id="UP001174691"/>
    </source>
</evidence>
<reference evidence="9" key="1">
    <citation type="submission" date="2022-07" db="EMBL/GenBank/DDBJ databases">
        <title>Fungi with potential for degradation of polypropylene.</title>
        <authorList>
            <person name="Gostincar C."/>
        </authorList>
    </citation>
    <scope>NUCLEOTIDE SEQUENCE</scope>
    <source>
        <strain evidence="9">EXF-13287</strain>
    </source>
</reference>
<keyword evidence="10" id="KW-1185">Reference proteome</keyword>
<dbReference type="GO" id="GO:0005634">
    <property type="term" value="C:nucleus"/>
    <property type="evidence" value="ECO:0007669"/>
    <property type="project" value="UniProtKB-SubCell"/>
</dbReference>
<evidence type="ECO:0000256" key="6">
    <source>
        <dbReference type="ARBA" id="ARBA00023242"/>
    </source>
</evidence>
<keyword evidence="2" id="KW-0862">Zinc</keyword>
<feature type="domain" description="Zn(2)-C6 fungal-type" evidence="8">
    <location>
        <begin position="777"/>
        <end position="807"/>
    </location>
</feature>
<dbReference type="GO" id="GO:0045944">
    <property type="term" value="P:positive regulation of transcription by RNA polymerase II"/>
    <property type="evidence" value="ECO:0007669"/>
    <property type="project" value="TreeGrafter"/>
</dbReference>
<comment type="subcellular location">
    <subcellularLocation>
        <location evidence="1">Nucleus</location>
    </subcellularLocation>
</comment>
<proteinExistence type="predicted"/>
<dbReference type="GO" id="GO:0000976">
    <property type="term" value="F:transcription cis-regulatory region binding"/>
    <property type="evidence" value="ECO:0007669"/>
    <property type="project" value="TreeGrafter"/>
</dbReference>
<dbReference type="GO" id="GO:0005975">
    <property type="term" value="P:carbohydrate metabolic process"/>
    <property type="evidence" value="ECO:0007669"/>
    <property type="project" value="InterPro"/>
</dbReference>
<dbReference type="Proteomes" id="UP001174691">
    <property type="component" value="Unassembled WGS sequence"/>
</dbReference>
<dbReference type="PROSITE" id="PS50048">
    <property type="entry name" value="ZN2_CY6_FUNGAL_2"/>
    <property type="match status" value="1"/>
</dbReference>
<gene>
    <name evidence="9" type="ORF">NKR19_g4033</name>
</gene>
<sequence>MVCDRFELRSTARAVDKRSIQWTRDGEPTAEIVAPVVIESMTTDGSDCPDGVRTVLCYQQVEHRADGLTATCCFSVGGAKGVMMDSWTAASDNMFTVCRSVTIDSAPSNTGLRFGLHLQPAFPEGLGFNDLQYYAPNACYNLNDLNEDGVCDYLDTQCLTYRDDRLNSLSVLAFHPQRKLALSLSRIDIPKYDSDPVRQPGQQSFLQDTDIGALGFQPSGDALNDSMLTAFYPFVERARSNALLAGDRSPWGAFRPVHTGDAFSVSYAVRLYHSDAPHEALWTLMKAQIAVLLPKPVSLDRTPEEISRLRLETLSQYFMEDSSGGAGFVTNCHPQDGKQLGNIVQYGFTGQNILNAANLLSASTSSATDRQKAKKVIDFYVSCARKSPYGFTYGLYDMDKQRHNSWWTGLLLPLAYAEPGQDLEKLMGPIYSHRQCIIEALSRSHGVYTRCVLEETEALLAVYLSNEGAPAPWLEVVTRFGEFLLDAQEPDGSWRRAYSLDGQPLTEPEEWFGQTYYQQRSSTATVVPLLLELSRITGREAYRTAAVRAGRFVRAHFVDKVRHNGGIHDSIYAKPQLIDHESIYFCCRALLCLYEATGSEYFRTGAVRAGQLSASWILLWDVPLPPTSTLARQGFRSTGWAGCDTPGAGYVHPMGIIAAPDFLRLAQITREEAFLDIAELVFMACNENVGRKWGYAAEGMQEEGLLLSPWLIDDPMFAAETGFGGRSKGEGNKTCLPWISAVTVWAGEEIKRRFGTLDFGELREKFQFRLRDSYDCTSITCRERHLKCDKGSPECQRCQKSGRRCVAAPLRPDRQQPFRHGQNPSLSREGPPRFGEMPKLKDYREVTLLRHFQRTLGPWLDAGEHGGRFTVTVVELATSCPLLLYACLALSARHLYNTTRSVPLEVAEDYHSRCISILLPVLAKEEYRTNLDTLLAATVILRLFEQMSSSTPLDDAQSHLLAGSAYITSQLECASSGGLAEASFWAFVVQDIQFALAYQIKMRLPLDSLSRGLRNRWRDRGSMREQDWVNRAVFILAGTVDLCYGGGNPYDDRAARDIEKEIRRWERKRPDAFRPLYFLAADADAGRPFPTVCYTSAGHAAATQYICLSKALLGQFRSRGLGSLSAHGRMSVEDSILEDLGIVFGIGLSAEDVVPARIMACHTLCACSSEIHSPLAQEALLDLLRRTEVENGWSWTSIRQQLGDKWKAGSD</sequence>